<evidence type="ECO:0000313" key="3">
    <source>
        <dbReference type="Proteomes" id="UP001329313"/>
    </source>
</evidence>
<proteinExistence type="predicted"/>
<keyword evidence="3" id="KW-1185">Reference proteome</keyword>
<gene>
    <name evidence="2" type="ORF">RYJ27_13150</name>
</gene>
<dbReference type="EMBL" id="CP137080">
    <property type="protein sequence ID" value="WOQ69617.1"/>
    <property type="molecule type" value="Genomic_DNA"/>
</dbReference>
<dbReference type="RefSeq" id="WP_330170735.1">
    <property type="nucleotide sequence ID" value="NZ_CP137080.1"/>
</dbReference>
<dbReference type="AlphaFoldDB" id="A0AAU0MIK1"/>
<dbReference type="NCBIfam" id="NF033179">
    <property type="entry name" value="TnsA_like_Actin"/>
    <property type="match status" value="1"/>
</dbReference>
<dbReference type="Pfam" id="PF08722">
    <property type="entry name" value="Tn7_TnsA-like_N"/>
    <property type="match status" value="1"/>
</dbReference>
<dbReference type="InterPro" id="IPR048000">
    <property type="entry name" value="TnsA-like"/>
</dbReference>
<sequence length="240" mass="27621">MTTSLPGYTLRFDRDDLERGELSDLDAPHVFEAEPRRTFRWHRGQRHYPGRYWSATTEGFVGYESRLELAALLLEDFDHRAVRIASQPFELIADRDGVERSYVPDYLIEHDDHRFTVIEVKPKRRLEDPDIAGALRWAGDIIQSRGWAYRIVTEPAPALLSNIRFLAGYRRRWQFPQRDVDLVEEATREAPTLGAGLRSAGAALSDAPYARAVVLHLLWRRLILCDLTSALANHTQLEMP</sequence>
<protein>
    <submittedName>
        <fullName evidence="2">TnsA-like heteromeric transposase endonuclease subunit</fullName>
    </submittedName>
</protein>
<reference evidence="2 3" key="1">
    <citation type="submission" date="2023-10" db="EMBL/GenBank/DDBJ databases">
        <title>Y20.</title>
        <authorList>
            <person name="Zhang G."/>
            <person name="Ding Y."/>
        </authorList>
    </citation>
    <scope>NUCLEOTIDE SEQUENCE [LARGE SCALE GENOMIC DNA]</scope>
    <source>
        <strain evidence="2 3">Y20</strain>
    </source>
</reference>
<dbReference type="Proteomes" id="UP001329313">
    <property type="component" value="Chromosome"/>
</dbReference>
<organism evidence="2 3">
    <name type="scientific">Microbacterium limosum</name>
    <dbReference type="NCBI Taxonomy" id="3079935"/>
    <lineage>
        <taxon>Bacteria</taxon>
        <taxon>Bacillati</taxon>
        <taxon>Actinomycetota</taxon>
        <taxon>Actinomycetes</taxon>
        <taxon>Micrococcales</taxon>
        <taxon>Microbacteriaceae</taxon>
        <taxon>Microbacterium</taxon>
    </lineage>
</organism>
<dbReference type="InterPro" id="IPR014833">
    <property type="entry name" value="TnsA_N"/>
</dbReference>
<accession>A0AAU0MIK1</accession>
<dbReference type="KEGG" id="mliy:RYJ27_13150"/>
<feature type="domain" description="TnsA endonuclease N-terminal" evidence="1">
    <location>
        <begin position="81"/>
        <end position="154"/>
    </location>
</feature>
<evidence type="ECO:0000313" key="2">
    <source>
        <dbReference type="EMBL" id="WOQ69617.1"/>
    </source>
</evidence>
<name>A0AAU0MIK1_9MICO</name>
<evidence type="ECO:0000259" key="1">
    <source>
        <dbReference type="Pfam" id="PF08722"/>
    </source>
</evidence>